<dbReference type="EMBL" id="CAEZXM010000159">
    <property type="protein sequence ID" value="CAB4694777.1"/>
    <property type="molecule type" value="Genomic_DNA"/>
</dbReference>
<evidence type="ECO:0000313" key="1">
    <source>
        <dbReference type="EMBL" id="CAB4694777.1"/>
    </source>
</evidence>
<accession>A0A6J6P7J3</accession>
<name>A0A6J6P7J3_9ZZZZ</name>
<gene>
    <name evidence="1" type="ORF">UFOPK2366_00944</name>
</gene>
<proteinExistence type="predicted"/>
<organism evidence="1">
    <name type="scientific">freshwater metagenome</name>
    <dbReference type="NCBI Taxonomy" id="449393"/>
    <lineage>
        <taxon>unclassified sequences</taxon>
        <taxon>metagenomes</taxon>
        <taxon>ecological metagenomes</taxon>
    </lineage>
</organism>
<sequence>MDGGDAELVETGYGIEEMAPLLLGATRTCGGPHDVDEPLRCVGEIGIGKQRLRCDAKHGPRAIAKFGDRGSGERDHQQLIGGDAAFGDVAHDERSECIGFAGAGAGFERCAPSG</sequence>
<dbReference type="AlphaFoldDB" id="A0A6J6P7J3"/>
<reference evidence="1" key="1">
    <citation type="submission" date="2020-05" db="EMBL/GenBank/DDBJ databases">
        <authorList>
            <person name="Chiriac C."/>
            <person name="Salcher M."/>
            <person name="Ghai R."/>
            <person name="Kavagutti S V."/>
        </authorList>
    </citation>
    <scope>NUCLEOTIDE SEQUENCE</scope>
</reference>
<protein>
    <submittedName>
        <fullName evidence="1">Unannotated protein</fullName>
    </submittedName>
</protein>